<dbReference type="SUPFAM" id="SSF56935">
    <property type="entry name" value="Porins"/>
    <property type="match status" value="1"/>
</dbReference>
<proteinExistence type="predicted"/>
<feature type="chain" id="PRO_5020832675" description="Alpha-ketoglutarate decarboxylase" evidence="1">
    <location>
        <begin position="21"/>
        <end position="164"/>
    </location>
</feature>
<dbReference type="AlphaFoldDB" id="A0A4R2NUM8"/>
<dbReference type="EMBL" id="SLXM01000003">
    <property type="protein sequence ID" value="TCP25680.1"/>
    <property type="molecule type" value="Genomic_DNA"/>
</dbReference>
<name>A0A4R2NUM8_9FLAO</name>
<sequence length="164" mass="18487">MKKVFLLIFLSIAFTGISQEANDSKFWDKVRFGGSFGVGFGNNTSNVAIFPSSIYEFNETFAMGVNLGYQYAKRNDVKSNVFSSGLLGLVNPIYEIQLSAEYEQLFVNSSFGDFRESYNYPALYFGAAYQISNNFVIGLRYDVLYNTNESIYASALSPIVRIFF</sequence>
<evidence type="ECO:0000256" key="1">
    <source>
        <dbReference type="SAM" id="SignalP"/>
    </source>
</evidence>
<dbReference type="Proteomes" id="UP000294564">
    <property type="component" value="Unassembled WGS sequence"/>
</dbReference>
<keyword evidence="1" id="KW-0732">Signal</keyword>
<evidence type="ECO:0000313" key="2">
    <source>
        <dbReference type="EMBL" id="TCP25680.1"/>
    </source>
</evidence>
<reference evidence="2 3" key="1">
    <citation type="submission" date="2019-03" db="EMBL/GenBank/DDBJ databases">
        <title>Genomic Encyclopedia of Type Strains, Phase IV (KMG-IV): sequencing the most valuable type-strain genomes for metagenomic binning, comparative biology and taxonomic classification.</title>
        <authorList>
            <person name="Goeker M."/>
        </authorList>
    </citation>
    <scope>NUCLEOTIDE SEQUENCE [LARGE SCALE GENOMIC DNA]</scope>
    <source>
        <strain evidence="2 3">DSM 14836</strain>
    </source>
</reference>
<comment type="caution">
    <text evidence="2">The sequence shown here is derived from an EMBL/GenBank/DDBJ whole genome shotgun (WGS) entry which is preliminary data.</text>
</comment>
<feature type="signal peptide" evidence="1">
    <location>
        <begin position="1"/>
        <end position="20"/>
    </location>
</feature>
<evidence type="ECO:0008006" key="4">
    <source>
        <dbReference type="Google" id="ProtNLM"/>
    </source>
</evidence>
<protein>
    <recommendedName>
        <fullName evidence="4">Alpha-ketoglutarate decarboxylase</fullName>
    </recommendedName>
</protein>
<gene>
    <name evidence="2" type="ORF">EV195_10339</name>
</gene>
<organism evidence="2 3">
    <name type="scientific">Tenacibaculum skagerrakense</name>
    <dbReference type="NCBI Taxonomy" id="186571"/>
    <lineage>
        <taxon>Bacteria</taxon>
        <taxon>Pseudomonadati</taxon>
        <taxon>Bacteroidota</taxon>
        <taxon>Flavobacteriia</taxon>
        <taxon>Flavobacteriales</taxon>
        <taxon>Flavobacteriaceae</taxon>
        <taxon>Tenacibaculum</taxon>
    </lineage>
</organism>
<evidence type="ECO:0000313" key="3">
    <source>
        <dbReference type="Proteomes" id="UP000294564"/>
    </source>
</evidence>
<keyword evidence="3" id="KW-1185">Reference proteome</keyword>
<accession>A0A4R2NUM8</accession>